<reference evidence="3" key="1">
    <citation type="submission" date="2016-10" db="EMBL/GenBank/DDBJ databases">
        <authorList>
            <person name="Varghese N."/>
            <person name="Submissions S."/>
        </authorList>
    </citation>
    <scope>NUCLEOTIDE SEQUENCE [LARGE SCALE GENOMIC DNA]</scope>
    <source>
        <strain evidence="3">LMG 22563</strain>
    </source>
</reference>
<dbReference type="Gene3D" id="2.120.10.30">
    <property type="entry name" value="TolB, C-terminal domain"/>
    <property type="match status" value="2"/>
</dbReference>
<evidence type="ECO:0000313" key="3">
    <source>
        <dbReference type="Proteomes" id="UP000183018"/>
    </source>
</evidence>
<gene>
    <name evidence="2" type="ORF">SAMN05216602_3632</name>
</gene>
<dbReference type="RefSeq" id="WP_074887255.1">
    <property type="nucleotide sequence ID" value="NZ_FORC01000004.1"/>
</dbReference>
<organism evidence="2 3">
    <name type="scientific">Phytopseudomonas argentinensis</name>
    <dbReference type="NCBI Taxonomy" id="289370"/>
    <lineage>
        <taxon>Bacteria</taxon>
        <taxon>Pseudomonadati</taxon>
        <taxon>Pseudomonadota</taxon>
        <taxon>Gammaproteobacteria</taxon>
        <taxon>Pseudomonadales</taxon>
        <taxon>Pseudomonadaceae</taxon>
        <taxon>Phytopseudomonas</taxon>
    </lineage>
</organism>
<feature type="domain" description="BPP" evidence="1">
    <location>
        <begin position="19"/>
        <end position="306"/>
    </location>
</feature>
<evidence type="ECO:0000313" key="2">
    <source>
        <dbReference type="EMBL" id="SFJ04644.1"/>
    </source>
</evidence>
<dbReference type="EMBL" id="FORC01000004">
    <property type="protein sequence ID" value="SFJ04644.1"/>
    <property type="molecule type" value="Genomic_DNA"/>
</dbReference>
<dbReference type="OrthoDB" id="8696437at2"/>
<accession>A0A1I3N5N0</accession>
<dbReference type="SUPFAM" id="SSF50956">
    <property type="entry name" value="Thermostable phytase (3-phytase)"/>
    <property type="match status" value="2"/>
</dbReference>
<dbReference type="InterPro" id="IPR003431">
    <property type="entry name" value="B-propeller_Phytase"/>
</dbReference>
<name>A0A1I3N5N0_9GAMM</name>
<dbReference type="PROSITE" id="PS51257">
    <property type="entry name" value="PROKAR_LIPOPROTEIN"/>
    <property type="match status" value="1"/>
</dbReference>
<protein>
    <submittedName>
        <fullName evidence="2">3-phytase</fullName>
    </submittedName>
</protein>
<dbReference type="Proteomes" id="UP000183018">
    <property type="component" value="Unassembled WGS sequence"/>
</dbReference>
<dbReference type="Pfam" id="PF02333">
    <property type="entry name" value="Phytase"/>
    <property type="match status" value="2"/>
</dbReference>
<dbReference type="PROSITE" id="PS51662">
    <property type="entry name" value="BP_PHYTASE"/>
    <property type="match status" value="2"/>
</dbReference>
<keyword evidence="3" id="KW-1185">Reference proteome</keyword>
<dbReference type="AlphaFoldDB" id="A0A1I3N5N0"/>
<dbReference type="GO" id="GO:0016158">
    <property type="term" value="F:inositol hexakisphosphate 3-phosphatase activity"/>
    <property type="evidence" value="ECO:0007669"/>
    <property type="project" value="InterPro"/>
</dbReference>
<sequence>MRLFNLSLSGLCVALAACQSSELRETAVIAPALTISKTVISTESTQWMTPPTFLADAQRLQVARSGLQVIGRDDQVLSELPGRFETLDHRADAHGVLVASLDRKRQQALLTRFDSAQQWSAPRYLPKTRFAIEGLCLYRDSARNDFLFLVGEEGIGEQWLVAEQGRPLAEPRRVRTLSLPPQSGFCQVDDRSNSLYVNEENVGLWRYDAGAEAPLVREPVELVAPFGALRQNAAGMAVSPDALLLLDAGAGNLHLYQRSTSQWQRAGVVSLAGLDEPEQVSARATAEGLDLLLVDDAGARSASLSWTPRRSEPQPSIPVLAPLVQTDGVPSLGDAADDPAIWIDRAHPERSRVLGTDKKGGLLVYDLAGKQVQNLRVGRLNNVDLRPGFQLGERQVDLAVASNRDHNSLHLFAIDPASGVLADIGQIATPLKEIYGLCLFKDRQGAIHAIANDKDGSFLQYRLGSVNGKASGQLVRRFRTETQPEGCVADDRNERLYIGEEDVAVWALDARAEAPTTFDQVIAVGGPVKDDIEGLALYHGEQRDYLVISSQGNDSYVVVEAQAPYRLRGSFRIGLNAARGIDGASETDGLDVTSANLGGPWSAGLLVVQDGRKRMPEGNQNYKYVPWTAVAAALGLE</sequence>
<feature type="domain" description="BPP" evidence="1">
    <location>
        <begin position="310"/>
        <end position="634"/>
    </location>
</feature>
<dbReference type="InterPro" id="IPR011042">
    <property type="entry name" value="6-blade_b-propeller_TolB-like"/>
</dbReference>
<evidence type="ECO:0000259" key="1">
    <source>
        <dbReference type="PROSITE" id="PS51662"/>
    </source>
</evidence>
<proteinExistence type="predicted"/>
<dbReference type="STRING" id="289370.SAMN05216602_3632"/>